<protein>
    <submittedName>
        <fullName evidence="2">Uncharacterized protein</fullName>
    </submittedName>
</protein>
<dbReference type="WBParaSite" id="JU765_v2.g19534.t1">
    <property type="protein sequence ID" value="JU765_v2.g19534.t1"/>
    <property type="gene ID" value="JU765_v2.g19534"/>
</dbReference>
<name>A0AC34QV97_9BILA</name>
<proteinExistence type="predicted"/>
<evidence type="ECO:0000313" key="1">
    <source>
        <dbReference type="Proteomes" id="UP000887576"/>
    </source>
</evidence>
<reference evidence="2" key="1">
    <citation type="submission" date="2022-11" db="UniProtKB">
        <authorList>
            <consortium name="WormBaseParasite"/>
        </authorList>
    </citation>
    <scope>IDENTIFICATION</scope>
</reference>
<evidence type="ECO:0000313" key="2">
    <source>
        <dbReference type="WBParaSite" id="JU765_v2.g19534.t1"/>
    </source>
</evidence>
<accession>A0AC34QV97</accession>
<dbReference type="Proteomes" id="UP000887576">
    <property type="component" value="Unplaced"/>
</dbReference>
<organism evidence="1 2">
    <name type="scientific">Panagrolaimus sp. JU765</name>
    <dbReference type="NCBI Taxonomy" id="591449"/>
    <lineage>
        <taxon>Eukaryota</taxon>
        <taxon>Metazoa</taxon>
        <taxon>Ecdysozoa</taxon>
        <taxon>Nematoda</taxon>
        <taxon>Chromadorea</taxon>
        <taxon>Rhabditida</taxon>
        <taxon>Tylenchina</taxon>
        <taxon>Panagrolaimomorpha</taxon>
        <taxon>Panagrolaimoidea</taxon>
        <taxon>Panagrolaimidae</taxon>
        <taxon>Panagrolaimus</taxon>
    </lineage>
</organism>
<sequence>MVHQVFQQVPPHQAPRLRSPPTCRSYIPFSFDVSTDLSTAQFADLKTFLVNPFLESVFPKDIQPLWYSSYDQVNFPPAARPLNVSDIITVIPTIEQTAVGSSSFTAPLLYFLQQNVANVSNIINFVTNENQGTSPYSFIALPLKYFVDQNVVGYNPWTNVDIVNTVVFAGDSLAVADVPAVKNYTSILTANGNTLTVVLVNPNIDQTNYRNVTGLNIVVWSNPATTIATILSFMNCPFDSSSTATSTSTESTTSPSSTSTTTVTSTSTAATPPTSTSTITSTVVTSPSTSETTTVSTMSTTTTPPIPVCKSYIPFSSDVATDLTATQFVELRTFLVNLFLSELFPLDVQPAWYSTYDTTNHGYDRPYNVSDVINNVQNLIQSTATTSDFIQPLQYFVDQNVPTLGSTNGLPVNSIIFAGSPLNDVDTANFYAPSFTSNGNTLTVVLVNPNINQKNYRNVTGLNIVVWSDPQTTIAAIRAVMNCEPSSSTST</sequence>